<protein>
    <recommendedName>
        <fullName evidence="5">Pyridoxine/pyridoxamine 5'-phosphate oxidase</fullName>
        <ecNumber evidence="5">1.4.3.5</ecNumber>
    </recommendedName>
    <alternativeName>
        <fullName evidence="5">PNP/PMP oxidase</fullName>
        <shortName evidence="5">PNPOx</shortName>
    </alternativeName>
    <alternativeName>
        <fullName evidence="5">Pyridoxal 5'-phosphate synthase</fullName>
    </alternativeName>
</protein>
<reference evidence="9 10" key="1">
    <citation type="submission" date="2013-09" db="EMBL/GenBank/DDBJ databases">
        <title>Genome sequencing of Arenimonas composti.</title>
        <authorList>
            <person name="Chen F."/>
            <person name="Wang G."/>
        </authorList>
    </citation>
    <scope>NUCLEOTIDE SEQUENCE [LARGE SCALE GENOMIC DNA]</scope>
    <source>
        <strain evidence="9 10">TR7-09</strain>
    </source>
</reference>
<dbReference type="NCBIfam" id="NF004231">
    <property type="entry name" value="PRK05679.1"/>
    <property type="match status" value="1"/>
</dbReference>
<evidence type="ECO:0000256" key="5">
    <source>
        <dbReference type="HAMAP-Rule" id="MF_01629"/>
    </source>
</evidence>
<proteinExistence type="inferred from homology"/>
<dbReference type="InterPro" id="IPR000659">
    <property type="entry name" value="Pyridox_Oxase"/>
</dbReference>
<feature type="domain" description="Pyridoxamine 5'-phosphate oxidase N-terminal" evidence="7">
    <location>
        <begin position="29"/>
        <end position="145"/>
    </location>
</feature>
<evidence type="ECO:0000256" key="1">
    <source>
        <dbReference type="ARBA" id="ARBA00007301"/>
    </source>
</evidence>
<comment type="cofactor">
    <cofactor evidence="5 6">
        <name>FMN</name>
        <dbReference type="ChEBI" id="CHEBI:58210"/>
    </cofactor>
    <text evidence="5 6">Binds 1 FMN per subunit.</text>
</comment>
<dbReference type="InterPro" id="IPR012349">
    <property type="entry name" value="Split_barrel_FMN-bd"/>
</dbReference>
<comment type="pathway">
    <text evidence="5">Cofactor metabolism; pyridoxal 5'-phosphate salvage; pyridoxal 5'-phosphate from pyridoxamine 5'-phosphate: step 1/1.</text>
</comment>
<organism evidence="9 10">
    <name type="scientific">Arenimonas composti TR7-09 = DSM 18010</name>
    <dbReference type="NCBI Taxonomy" id="1121013"/>
    <lineage>
        <taxon>Bacteria</taxon>
        <taxon>Pseudomonadati</taxon>
        <taxon>Pseudomonadota</taxon>
        <taxon>Gammaproteobacteria</taxon>
        <taxon>Lysobacterales</taxon>
        <taxon>Lysobacteraceae</taxon>
        <taxon>Arenimonas</taxon>
    </lineage>
</organism>
<dbReference type="eggNOG" id="COG0259">
    <property type="taxonomic scope" value="Bacteria"/>
</dbReference>
<evidence type="ECO:0000256" key="4">
    <source>
        <dbReference type="ARBA" id="ARBA00023002"/>
    </source>
</evidence>
<comment type="caution">
    <text evidence="5">Lacks conserved residue(s) required for the propagation of feature annotation.</text>
</comment>
<dbReference type="Proteomes" id="UP000029391">
    <property type="component" value="Unassembled WGS sequence"/>
</dbReference>
<keyword evidence="5" id="KW-0664">Pyridoxine biosynthesis</keyword>
<dbReference type="SUPFAM" id="SSF50475">
    <property type="entry name" value="FMN-binding split barrel"/>
    <property type="match status" value="1"/>
</dbReference>
<evidence type="ECO:0000256" key="2">
    <source>
        <dbReference type="ARBA" id="ARBA00022630"/>
    </source>
</evidence>
<comment type="catalytic activity">
    <reaction evidence="5">
        <text>pyridoxamine 5'-phosphate + O2 + H2O = pyridoxal 5'-phosphate + H2O2 + NH4(+)</text>
        <dbReference type="Rhea" id="RHEA:15817"/>
        <dbReference type="ChEBI" id="CHEBI:15377"/>
        <dbReference type="ChEBI" id="CHEBI:15379"/>
        <dbReference type="ChEBI" id="CHEBI:16240"/>
        <dbReference type="ChEBI" id="CHEBI:28938"/>
        <dbReference type="ChEBI" id="CHEBI:58451"/>
        <dbReference type="ChEBI" id="CHEBI:597326"/>
        <dbReference type="EC" id="1.4.3.5"/>
    </reaction>
</comment>
<dbReference type="Pfam" id="PF01243">
    <property type="entry name" value="PNPOx_N"/>
    <property type="match status" value="1"/>
</dbReference>
<dbReference type="AlphaFoldDB" id="A0A091BX50"/>
<dbReference type="PANTHER" id="PTHR10851:SF0">
    <property type="entry name" value="PYRIDOXINE-5'-PHOSPHATE OXIDASE"/>
    <property type="match status" value="1"/>
</dbReference>
<dbReference type="Gene3D" id="2.30.110.10">
    <property type="entry name" value="Electron Transport, Fmn-binding Protein, Chain A"/>
    <property type="match status" value="1"/>
</dbReference>
<dbReference type="STRING" id="1121013.GCA_000426365_01312"/>
<evidence type="ECO:0000256" key="3">
    <source>
        <dbReference type="ARBA" id="ARBA00022643"/>
    </source>
</evidence>
<dbReference type="EMBL" id="AWXU01000047">
    <property type="protein sequence ID" value="KFN48905.1"/>
    <property type="molecule type" value="Genomic_DNA"/>
</dbReference>
<evidence type="ECO:0000313" key="9">
    <source>
        <dbReference type="EMBL" id="KFN48905.1"/>
    </source>
</evidence>
<comment type="similarity">
    <text evidence="1 5">Belongs to the pyridoxamine 5'-phosphate oxidase family.</text>
</comment>
<accession>A0A091BX50</accession>
<feature type="binding site" evidence="5 6">
    <location>
        <position position="174"/>
    </location>
    <ligand>
        <name>FMN</name>
        <dbReference type="ChEBI" id="CHEBI:58210"/>
    </ligand>
</feature>
<keyword evidence="3 5" id="KW-0288">FMN</keyword>
<feature type="binding site" evidence="5">
    <location>
        <position position="120"/>
    </location>
    <ligand>
        <name>substrate</name>
    </ligand>
</feature>
<feature type="binding site" evidence="5 6">
    <location>
        <begin position="129"/>
        <end position="130"/>
    </location>
    <ligand>
        <name>FMN</name>
        <dbReference type="ChEBI" id="CHEBI:58210"/>
    </ligand>
</feature>
<gene>
    <name evidence="5" type="primary">pdxH</name>
    <name evidence="9" type="ORF">P873_13210</name>
</gene>
<comment type="caution">
    <text evidence="9">The sequence shown here is derived from an EMBL/GenBank/DDBJ whole genome shotgun (WGS) entry which is preliminary data.</text>
</comment>
<feature type="binding site" evidence="5 6">
    <location>
        <position position="70"/>
    </location>
    <ligand>
        <name>FMN</name>
        <dbReference type="ChEBI" id="CHEBI:58210"/>
    </ligand>
</feature>
<feature type="binding site" evidence="5 6">
    <location>
        <position position="94"/>
    </location>
    <ligand>
        <name>FMN</name>
        <dbReference type="ChEBI" id="CHEBI:58210"/>
    </ligand>
</feature>
<comment type="pathway">
    <text evidence="5">Cofactor metabolism; pyridoxal 5'-phosphate salvage; pyridoxal 5'-phosphate from pyridoxine 5'-phosphate: step 1/1.</text>
</comment>
<comment type="catalytic activity">
    <reaction evidence="5">
        <text>pyridoxine 5'-phosphate + O2 = pyridoxal 5'-phosphate + H2O2</text>
        <dbReference type="Rhea" id="RHEA:15149"/>
        <dbReference type="ChEBI" id="CHEBI:15379"/>
        <dbReference type="ChEBI" id="CHEBI:16240"/>
        <dbReference type="ChEBI" id="CHEBI:58589"/>
        <dbReference type="ChEBI" id="CHEBI:597326"/>
        <dbReference type="EC" id="1.4.3.5"/>
    </reaction>
</comment>
<feature type="binding site" evidence="5 6">
    <location>
        <begin position="48"/>
        <end position="53"/>
    </location>
    <ligand>
        <name>FMN</name>
        <dbReference type="ChEBI" id="CHEBI:58210"/>
    </ligand>
</feature>
<keyword evidence="4 5" id="KW-0560">Oxidoreductase</keyword>
<evidence type="ECO:0000259" key="7">
    <source>
        <dbReference type="Pfam" id="PF01243"/>
    </source>
</evidence>
<feature type="binding site" evidence="5">
    <location>
        <position position="116"/>
    </location>
    <ligand>
        <name>substrate</name>
    </ligand>
</feature>
<name>A0A091BX50_9GAMM</name>
<sequence>MTSESKDLYAEALATFSSLLAEATAAGDPESTAMTVATADPDGRPHARTVLLKAHDERGFVFYTNFDSAKGRQLTTNPQAALLFHWKTLRDGVQVRIEGTVEPVSLAEADAYFATRPRVSQLGAWASLQSQTLPKRSVLDARVSAYEKEFADGPVPRPPHWSGFRVVPELIEFWYGARFRLHDRDVYERIDGAWTLRQLFP</sequence>
<dbReference type="InterPro" id="IPR019576">
    <property type="entry name" value="Pyridoxamine_oxidase_dimer_C"/>
</dbReference>
<dbReference type="UniPathway" id="UPA01068">
    <property type="reaction ID" value="UER00304"/>
</dbReference>
<feature type="binding site" evidence="5">
    <location>
        <begin position="180"/>
        <end position="182"/>
    </location>
    <ligand>
        <name>substrate</name>
    </ligand>
</feature>
<dbReference type="GO" id="GO:0008615">
    <property type="term" value="P:pyridoxine biosynthetic process"/>
    <property type="evidence" value="ECO:0007669"/>
    <property type="project" value="UniProtKB-UniRule"/>
</dbReference>
<evidence type="ECO:0000313" key="10">
    <source>
        <dbReference type="Proteomes" id="UP000029391"/>
    </source>
</evidence>
<dbReference type="PANTHER" id="PTHR10851">
    <property type="entry name" value="PYRIDOXINE-5-PHOSPHATE OXIDASE"/>
    <property type="match status" value="1"/>
</dbReference>
<feature type="binding site" evidence="5">
    <location>
        <position position="112"/>
    </location>
    <ligand>
        <name>substrate</name>
    </ligand>
</feature>
<dbReference type="GO" id="GO:0004733">
    <property type="term" value="F:pyridoxamine phosphate oxidase activity"/>
    <property type="evidence" value="ECO:0007669"/>
    <property type="project" value="UniProtKB-UniRule"/>
</dbReference>
<dbReference type="InterPro" id="IPR019740">
    <property type="entry name" value="Pyridox_Oxase_CS"/>
</dbReference>
<dbReference type="Pfam" id="PF10590">
    <property type="entry name" value="PNP_phzG_C"/>
    <property type="match status" value="1"/>
</dbReference>
<dbReference type="InterPro" id="IPR011576">
    <property type="entry name" value="Pyridox_Oxase_N"/>
</dbReference>
<dbReference type="PIRSF" id="PIRSF000190">
    <property type="entry name" value="Pyd_amn-ph_oxd"/>
    <property type="match status" value="1"/>
</dbReference>
<dbReference type="GO" id="GO:0010181">
    <property type="term" value="F:FMN binding"/>
    <property type="evidence" value="ECO:0007669"/>
    <property type="project" value="UniProtKB-UniRule"/>
</dbReference>
<dbReference type="NCBIfam" id="TIGR00558">
    <property type="entry name" value="pdxH"/>
    <property type="match status" value="1"/>
</dbReference>
<keyword evidence="10" id="KW-1185">Reference proteome</keyword>
<comment type="function">
    <text evidence="5">Catalyzes the oxidation of either pyridoxine 5'-phosphate (PNP) or pyridoxamine 5'-phosphate (PMP) into pyridoxal 5'-phosphate (PLP).</text>
</comment>
<dbReference type="EC" id="1.4.3.5" evidence="5"/>
<comment type="subunit">
    <text evidence="5">Homodimer.</text>
</comment>
<evidence type="ECO:0000259" key="8">
    <source>
        <dbReference type="Pfam" id="PF10590"/>
    </source>
</evidence>
<dbReference type="HAMAP" id="MF_01629">
    <property type="entry name" value="PdxH"/>
    <property type="match status" value="1"/>
</dbReference>
<keyword evidence="2 5" id="KW-0285">Flavoprotein</keyword>
<feature type="domain" description="Pyridoxine 5'-phosphate oxidase dimerisation C-terminal" evidence="8">
    <location>
        <begin position="161"/>
        <end position="201"/>
    </location>
</feature>
<dbReference type="PROSITE" id="PS01064">
    <property type="entry name" value="PYRIDOX_OXIDASE"/>
    <property type="match status" value="1"/>
</dbReference>
<evidence type="ECO:0000256" key="6">
    <source>
        <dbReference type="PIRSR" id="PIRSR000190-2"/>
    </source>
</evidence>
<feature type="binding site" evidence="5 6">
    <location>
        <begin position="63"/>
        <end position="64"/>
    </location>
    <ligand>
        <name>FMN</name>
        <dbReference type="ChEBI" id="CHEBI:58210"/>
    </ligand>
</feature>
<feature type="binding site" evidence="5 6">
    <location>
        <position position="184"/>
    </location>
    <ligand>
        <name>FMN</name>
        <dbReference type="ChEBI" id="CHEBI:58210"/>
    </ligand>
</feature>
<feature type="binding site" evidence="5">
    <location>
        <position position="53"/>
    </location>
    <ligand>
        <name>substrate</name>
    </ligand>
</feature>